<organism evidence="1">
    <name type="scientific">Enterobacter asburiae</name>
    <dbReference type="NCBI Taxonomy" id="61645"/>
    <lineage>
        <taxon>Bacteria</taxon>
        <taxon>Pseudomonadati</taxon>
        <taxon>Pseudomonadota</taxon>
        <taxon>Gammaproteobacteria</taxon>
        <taxon>Enterobacterales</taxon>
        <taxon>Enterobacteriaceae</taxon>
        <taxon>Enterobacter</taxon>
        <taxon>Enterobacter cloacae complex</taxon>
    </lineage>
</organism>
<protein>
    <submittedName>
        <fullName evidence="1">Uncharacterized protein</fullName>
    </submittedName>
</protein>
<proteinExistence type="predicted"/>
<dbReference type="AlphaFoldDB" id="A0A455VMN0"/>
<gene>
    <name evidence="1" type="ORF">MRY18106EAS_06860</name>
</gene>
<dbReference type="RefSeq" id="WP_084492159.1">
    <property type="nucleotide sequence ID" value="NZ_CAXOFG010000014.1"/>
</dbReference>
<evidence type="ECO:0000313" key="1">
    <source>
        <dbReference type="EMBL" id="BBI94154.1"/>
    </source>
</evidence>
<sequence>MKIRPLMEHFYSIGWVRKNERADLQMLSFYSSRHHPFIKQVHSQALTTILALTEVISAFFGLVNRKEINTDMDFHNYTRTA</sequence>
<accession>A0A455VMN0</accession>
<reference evidence="1" key="1">
    <citation type="submission" date="2019-03" db="EMBL/GenBank/DDBJ databases">
        <title>Complete genome sequences of Enterobacter asburiae str. MRY18-106 isolated from a patient in Japan.</title>
        <authorList>
            <person name="Sekizuka T."/>
            <person name="Matsui M."/>
            <person name="Takara T."/>
            <person name="Uechi A."/>
            <person name="Harakuni M."/>
            <person name="Kimura T."/>
            <person name="Suzuki S."/>
            <person name="Kuroda M."/>
        </authorList>
    </citation>
    <scope>NUCLEOTIDE SEQUENCE</scope>
    <source>
        <strain evidence="1">MRY18-106</strain>
    </source>
</reference>
<name>A0A455VMN0_ENTAS</name>
<dbReference type="EMBL" id="AP019533">
    <property type="protein sequence ID" value="BBI94154.1"/>
    <property type="molecule type" value="Genomic_DNA"/>
</dbReference>